<comment type="caution">
    <text evidence="3">The sequence shown here is derived from an EMBL/GenBank/DDBJ whole genome shotgun (WGS) entry which is preliminary data.</text>
</comment>
<reference evidence="3 4" key="1">
    <citation type="submission" date="2024-01" db="EMBL/GenBank/DDBJ databases">
        <authorList>
            <person name="Botero Cardona J."/>
        </authorList>
    </citation>
    <scope>NUCLEOTIDE SEQUENCE [LARGE SCALE GENOMIC DNA]</scope>
    <source>
        <strain evidence="3 4">LMG 33000</strain>
    </source>
</reference>
<protein>
    <submittedName>
        <fullName evidence="3">Membrane protein TolA involved in colicin uptake (TolA)</fullName>
    </submittedName>
</protein>
<evidence type="ECO:0000313" key="3">
    <source>
        <dbReference type="EMBL" id="CAK8054532.1"/>
    </source>
</evidence>
<feature type="transmembrane region" description="Helical" evidence="2">
    <location>
        <begin position="362"/>
        <end position="381"/>
    </location>
</feature>
<feature type="transmembrane region" description="Helical" evidence="2">
    <location>
        <begin position="253"/>
        <end position="277"/>
    </location>
</feature>
<keyword evidence="2" id="KW-1133">Transmembrane helix</keyword>
<keyword evidence="2" id="KW-0472">Membrane</keyword>
<feature type="region of interest" description="Disordered" evidence="1">
    <location>
        <begin position="86"/>
        <end position="117"/>
    </location>
</feature>
<gene>
    <name evidence="3" type="ORF">R54876_GBNLAHCA_01102</name>
</gene>
<name>A0ABP0EQG6_9LACO</name>
<dbReference type="RefSeq" id="WP_349642080.1">
    <property type="nucleotide sequence ID" value="NZ_CAWVOH010000002.1"/>
</dbReference>
<feature type="transmembrane region" description="Helical" evidence="2">
    <location>
        <begin position="201"/>
        <end position="222"/>
    </location>
</feature>
<keyword evidence="2" id="KW-0812">Transmembrane</keyword>
<keyword evidence="4" id="KW-1185">Reference proteome</keyword>
<evidence type="ECO:0000256" key="2">
    <source>
        <dbReference type="SAM" id="Phobius"/>
    </source>
</evidence>
<dbReference type="Proteomes" id="UP001314241">
    <property type="component" value="Unassembled WGS sequence"/>
</dbReference>
<sequence>MATQQEWEDYFELLNDRRPNIEEIQTALRAGAFKADQASQAGSQAPLQNSQAVLNRVDLHETAAQVQEQAQQAVVESQAPLQSKAPVQSQSTVASQAPIEPQQALHSEAPVQSQAPIESQQIQASQSFASQSVYQQSQYASQASTNAAGQQNQQANTAEETKVKADEVYQKVKAHTGNYFSWFIQRALRPSQYVNEKNPNIIYLWISFALAVLLSTGVIWNLTRRGIEAFSSASHGLFSSSTNQLASQALSSVFFSGVLLFALTYIAGLAGLSFITRSKYSFKEVVNNYLTWFPAASMLAAVGFLYSFIAPMVDISSLNSPASAFTVLVGPFLFTMLSIGVVNLGSYYLVQDARANDAKIDVIWWQFIQIIVTAVVLYLAVKLIVVPMGPAQINSLLNFG</sequence>
<evidence type="ECO:0000313" key="4">
    <source>
        <dbReference type="Proteomes" id="UP001314241"/>
    </source>
</evidence>
<accession>A0ABP0EQG6</accession>
<feature type="transmembrane region" description="Helical" evidence="2">
    <location>
        <begin position="329"/>
        <end position="350"/>
    </location>
</feature>
<dbReference type="EMBL" id="CAWVOH010000002">
    <property type="protein sequence ID" value="CAK8054532.1"/>
    <property type="molecule type" value="Genomic_DNA"/>
</dbReference>
<evidence type="ECO:0000256" key="1">
    <source>
        <dbReference type="SAM" id="MobiDB-lite"/>
    </source>
</evidence>
<feature type="compositionally biased region" description="Polar residues" evidence="1">
    <location>
        <begin position="86"/>
        <end position="95"/>
    </location>
</feature>
<organism evidence="3 4">
    <name type="scientific">Eupransor demetentiae</name>
    <dbReference type="NCBI Taxonomy" id="3109584"/>
    <lineage>
        <taxon>Bacteria</taxon>
        <taxon>Bacillati</taxon>
        <taxon>Bacillota</taxon>
        <taxon>Bacilli</taxon>
        <taxon>Lactobacillales</taxon>
        <taxon>Lactobacillaceae</taxon>
        <taxon>Eupransor</taxon>
    </lineage>
</organism>
<feature type="transmembrane region" description="Helical" evidence="2">
    <location>
        <begin position="289"/>
        <end position="309"/>
    </location>
</feature>
<proteinExistence type="predicted"/>